<dbReference type="InterPro" id="IPR005902">
    <property type="entry name" value="HU_DNA-bd_put"/>
</dbReference>
<sequence length="160" mass="16783">MSVSYSVSARKNPAKPQEAPKFYAQVQATDECTFDVLTRAAADRSTVTSADAKAVMDNVMNIAKEKLASGQIVRINDLGSFRLAISTEGVESADKFTAANIKKARIVFVPCKELKDICKTLSYKKTSTVATKGQGGSEDGGSENPGGGGSDGDQGENPLG</sequence>
<feature type="compositionally biased region" description="Gly residues" evidence="2">
    <location>
        <begin position="133"/>
        <end position="152"/>
    </location>
</feature>
<evidence type="ECO:0000313" key="6">
    <source>
        <dbReference type="Proteomes" id="UP000095614"/>
    </source>
</evidence>
<dbReference type="EMBL" id="JAQNSG010000015">
    <property type="protein sequence ID" value="MDC1881434.1"/>
    <property type="molecule type" value="Genomic_DNA"/>
</dbReference>
<evidence type="ECO:0000313" key="5">
    <source>
        <dbReference type="EMBL" id="MDC1881434.1"/>
    </source>
</evidence>
<protein>
    <submittedName>
        <fullName evidence="5">HU family DNA-binding protein</fullName>
    </submittedName>
    <submittedName>
        <fullName evidence="4">Non-specific DNA-binding protein</fullName>
    </submittedName>
</protein>
<dbReference type="RefSeq" id="WP_057097996.1">
    <property type="nucleotide sequence ID" value="NZ_CZAF01000009.1"/>
</dbReference>
<accession>A0A174M390</accession>
<dbReference type="SUPFAM" id="SSF47729">
    <property type="entry name" value="IHF-like DNA-binding proteins"/>
    <property type="match status" value="1"/>
</dbReference>
<dbReference type="AlphaFoldDB" id="A0A174M390"/>
<proteinExistence type="predicted"/>
<dbReference type="OrthoDB" id="1012054at2"/>
<dbReference type="Proteomes" id="UP000095614">
    <property type="component" value="Unassembled WGS sequence"/>
</dbReference>
<reference evidence="5" key="2">
    <citation type="submission" date="2022-10" db="EMBL/GenBank/DDBJ databases">
        <title>Human gut microbiome strain richness.</title>
        <authorList>
            <person name="Chen-Liaw A."/>
        </authorList>
    </citation>
    <scope>NUCLEOTIDE SEQUENCE</scope>
    <source>
        <strain evidence="5">1001713st2_A4_1001713B170214_170313</strain>
    </source>
</reference>
<feature type="domain" description="HU" evidence="3">
    <location>
        <begin position="1"/>
        <end position="124"/>
    </location>
</feature>
<evidence type="ECO:0000259" key="3">
    <source>
        <dbReference type="Pfam" id="PF18291"/>
    </source>
</evidence>
<evidence type="ECO:0000256" key="1">
    <source>
        <dbReference type="ARBA" id="ARBA00023125"/>
    </source>
</evidence>
<dbReference type="EMBL" id="CZAF01000009">
    <property type="protein sequence ID" value="CUP28480.1"/>
    <property type="molecule type" value="Genomic_DNA"/>
</dbReference>
<dbReference type="Gene3D" id="4.10.520.10">
    <property type="entry name" value="IHF-like DNA-binding proteins"/>
    <property type="match status" value="1"/>
</dbReference>
<dbReference type="Proteomes" id="UP001213309">
    <property type="component" value="Unassembled WGS sequence"/>
</dbReference>
<gene>
    <name evidence="4" type="ORF">ERS852462_03161</name>
    <name evidence="5" type="ORF">POZ24_15600</name>
</gene>
<dbReference type="GO" id="GO:0003677">
    <property type="term" value="F:DNA binding"/>
    <property type="evidence" value="ECO:0007669"/>
    <property type="project" value="UniProtKB-KW"/>
</dbReference>
<name>A0A174M390_BACUN</name>
<reference evidence="4 6" key="1">
    <citation type="submission" date="2015-09" db="EMBL/GenBank/DDBJ databases">
        <authorList>
            <consortium name="Pathogen Informatics"/>
        </authorList>
    </citation>
    <scope>NUCLEOTIDE SEQUENCE [LARGE SCALE GENOMIC DNA]</scope>
    <source>
        <strain evidence="4 6">2789STDY5834847</strain>
    </source>
</reference>
<evidence type="ECO:0000313" key="4">
    <source>
        <dbReference type="EMBL" id="CUP28480.1"/>
    </source>
</evidence>
<evidence type="ECO:0000256" key="2">
    <source>
        <dbReference type="SAM" id="MobiDB-lite"/>
    </source>
</evidence>
<dbReference type="InterPro" id="IPR010992">
    <property type="entry name" value="IHF-like_DNA-bd_dom_sf"/>
</dbReference>
<organism evidence="4 6">
    <name type="scientific">Bacteroides uniformis</name>
    <dbReference type="NCBI Taxonomy" id="820"/>
    <lineage>
        <taxon>Bacteria</taxon>
        <taxon>Pseudomonadati</taxon>
        <taxon>Bacteroidota</taxon>
        <taxon>Bacteroidia</taxon>
        <taxon>Bacteroidales</taxon>
        <taxon>Bacteroidaceae</taxon>
        <taxon>Bacteroides</taxon>
    </lineage>
</organism>
<dbReference type="InterPro" id="IPR041607">
    <property type="entry name" value="HU-HIG"/>
</dbReference>
<keyword evidence="1 4" id="KW-0238">DNA-binding</keyword>
<dbReference type="NCBIfam" id="TIGR01201">
    <property type="entry name" value="HU_rel"/>
    <property type="match status" value="1"/>
</dbReference>
<dbReference type="Pfam" id="PF18291">
    <property type="entry name" value="HU-HIG"/>
    <property type="match status" value="1"/>
</dbReference>
<feature type="region of interest" description="Disordered" evidence="2">
    <location>
        <begin position="127"/>
        <end position="160"/>
    </location>
</feature>